<feature type="region of interest" description="Disordered" evidence="1">
    <location>
        <begin position="855"/>
        <end position="891"/>
    </location>
</feature>
<keyword evidence="2" id="KW-0472">Membrane</keyword>
<feature type="region of interest" description="Disordered" evidence="1">
    <location>
        <begin position="774"/>
        <end position="817"/>
    </location>
</feature>
<feature type="compositionally biased region" description="Polar residues" evidence="1">
    <location>
        <begin position="121"/>
        <end position="131"/>
    </location>
</feature>
<feature type="region of interest" description="Disordered" evidence="1">
    <location>
        <begin position="79"/>
        <end position="153"/>
    </location>
</feature>
<feature type="region of interest" description="Disordered" evidence="1">
    <location>
        <begin position="252"/>
        <end position="278"/>
    </location>
</feature>
<name>A0A8E2EDY5_9PEZI</name>
<reference evidence="3 4" key="1">
    <citation type="journal article" date="2016" name="Nat. Commun.">
        <title>Ectomycorrhizal ecology is imprinted in the genome of the dominant symbiotic fungus Cenococcum geophilum.</title>
        <authorList>
            <consortium name="DOE Joint Genome Institute"/>
            <person name="Peter M."/>
            <person name="Kohler A."/>
            <person name="Ohm R.A."/>
            <person name="Kuo A."/>
            <person name="Krutzmann J."/>
            <person name="Morin E."/>
            <person name="Arend M."/>
            <person name="Barry K.W."/>
            <person name="Binder M."/>
            <person name="Choi C."/>
            <person name="Clum A."/>
            <person name="Copeland A."/>
            <person name="Grisel N."/>
            <person name="Haridas S."/>
            <person name="Kipfer T."/>
            <person name="LaButti K."/>
            <person name="Lindquist E."/>
            <person name="Lipzen A."/>
            <person name="Maire R."/>
            <person name="Meier B."/>
            <person name="Mihaltcheva S."/>
            <person name="Molinier V."/>
            <person name="Murat C."/>
            <person name="Poggeler S."/>
            <person name="Quandt C.A."/>
            <person name="Sperisen C."/>
            <person name="Tritt A."/>
            <person name="Tisserant E."/>
            <person name="Crous P.W."/>
            <person name="Henrissat B."/>
            <person name="Nehls U."/>
            <person name="Egli S."/>
            <person name="Spatafora J.W."/>
            <person name="Grigoriev I.V."/>
            <person name="Martin F.M."/>
        </authorList>
    </citation>
    <scope>NUCLEOTIDE SEQUENCE [LARGE SCALE GENOMIC DNA]</scope>
    <source>
        <strain evidence="3 4">CBS 459.81</strain>
    </source>
</reference>
<feature type="region of interest" description="Disordered" evidence="1">
    <location>
        <begin position="351"/>
        <end position="370"/>
    </location>
</feature>
<feature type="region of interest" description="Disordered" evidence="1">
    <location>
        <begin position="904"/>
        <end position="994"/>
    </location>
</feature>
<organism evidence="3 4">
    <name type="scientific">Lepidopterella palustris CBS 459.81</name>
    <dbReference type="NCBI Taxonomy" id="1314670"/>
    <lineage>
        <taxon>Eukaryota</taxon>
        <taxon>Fungi</taxon>
        <taxon>Dikarya</taxon>
        <taxon>Ascomycota</taxon>
        <taxon>Pezizomycotina</taxon>
        <taxon>Dothideomycetes</taxon>
        <taxon>Pleosporomycetidae</taxon>
        <taxon>Mytilinidiales</taxon>
        <taxon>Argynnaceae</taxon>
        <taxon>Lepidopterella</taxon>
    </lineage>
</organism>
<feature type="region of interest" description="Disordered" evidence="1">
    <location>
        <begin position="1192"/>
        <end position="1241"/>
    </location>
</feature>
<feature type="transmembrane region" description="Helical" evidence="2">
    <location>
        <begin position="1445"/>
        <end position="1469"/>
    </location>
</feature>
<dbReference type="OrthoDB" id="5353066at2759"/>
<evidence type="ECO:0000313" key="3">
    <source>
        <dbReference type="EMBL" id="OCK82267.1"/>
    </source>
</evidence>
<dbReference type="EMBL" id="KV744893">
    <property type="protein sequence ID" value="OCK82267.1"/>
    <property type="molecule type" value="Genomic_DNA"/>
</dbReference>
<feature type="region of interest" description="Disordered" evidence="1">
    <location>
        <begin position="1022"/>
        <end position="1070"/>
    </location>
</feature>
<feature type="compositionally biased region" description="Polar residues" evidence="1">
    <location>
        <begin position="904"/>
        <end position="914"/>
    </location>
</feature>
<keyword evidence="2" id="KW-0812">Transmembrane</keyword>
<feature type="compositionally biased region" description="Polar residues" evidence="1">
    <location>
        <begin position="774"/>
        <end position="792"/>
    </location>
</feature>
<feature type="compositionally biased region" description="Basic and acidic residues" evidence="1">
    <location>
        <begin position="735"/>
        <end position="746"/>
    </location>
</feature>
<dbReference type="Proteomes" id="UP000250266">
    <property type="component" value="Unassembled WGS sequence"/>
</dbReference>
<feature type="region of interest" description="Disordered" evidence="1">
    <location>
        <begin position="460"/>
        <end position="505"/>
    </location>
</feature>
<protein>
    <submittedName>
        <fullName evidence="3">Uncharacterized protein</fullName>
    </submittedName>
</protein>
<feature type="compositionally biased region" description="Polar residues" evidence="1">
    <location>
        <begin position="975"/>
        <end position="989"/>
    </location>
</feature>
<gene>
    <name evidence="3" type="ORF">K432DRAFT_226971</name>
</gene>
<feature type="region of interest" description="Disordered" evidence="1">
    <location>
        <begin position="1347"/>
        <end position="1377"/>
    </location>
</feature>
<keyword evidence="2" id="KW-1133">Transmembrane helix</keyword>
<evidence type="ECO:0000256" key="1">
    <source>
        <dbReference type="SAM" id="MobiDB-lite"/>
    </source>
</evidence>
<feature type="region of interest" description="Disordered" evidence="1">
    <location>
        <begin position="681"/>
        <end position="749"/>
    </location>
</feature>
<evidence type="ECO:0000313" key="4">
    <source>
        <dbReference type="Proteomes" id="UP000250266"/>
    </source>
</evidence>
<feature type="compositionally biased region" description="Polar residues" evidence="1">
    <location>
        <begin position="802"/>
        <end position="815"/>
    </location>
</feature>
<sequence>MAAQVAEQAYVPISVHSVHHRVATPITPIHSPHQSLSSTPSRTPVHSLTLHEYRKQQNTPSPQSITPGKRLRRKLAASGLNTIERIPSVPETRVRPSSPSFSSQQRPNLPTSTKPLPRSPSFISLPTISHHQPSESSSASALIDQGGTQVDYPSTKEAEGFYRSHEQFSNFQNVRTFKPIKRLPKPLSFAPILKSGGGSGTGGSGQFLNSFGRSSSVFVNSNPLALPLVPSPLRSSSSTENLVSSAGLTTTSTVSLSRFPQPPQLEGATPLDRENDSPPHVNISIATTAPVTPPATPAVLHYRGASFDLVNPHHSLYLHDIETPADRDAELAEYFQDRPSTELLRGAEIHQLQSTSSHNGPRSVKSNDTMSQRRALFDDLPSAYTSIRGPNRPFHMEPSVSMNLPLPPTPVAFHSVSPHYETPAQERLPQYVPAPLRISKSEPRPTPSPTFMQRLSRRFTGKRRQPASTPTVVSEELQEISPPRKSQVYGRPLSHSAPTVTMGQEREVEVARDGEASMSEADLGSPGYYDTESIYPSSMVGGDDRNSIYSQDLYNRRSVHNRPNVPFGVKVAETDYSSEADIHSYSYQFGSSAQSSRHMSRGRMDQEFFRHPDVPEQTDTISKIIDGYNADGADVTETSLIDLMDDEEDEDTIRISGIPTERRSLSQKDLLPRASGFSQFDFDLRRDDSSPGSSVSGPKTPEYGVQFPRYPGFYRSTVGSPPRVPLPLQPPIELEEPRPTFPRREYSSQILSEGSSYGRTRDLLYLSQSFDSSSIPRIQEPGQETSRASSSVLPHLGDREVAQTSSEDSSGTRVKNPSVDRIFESQVNRLSQISAKSNLSGNFIIVSSTGTAGPCDEQGVAGSGNPMTPTAPGRPLEPFSSYSQDDGYTTPPKALAQAEKIFVETSNDRQTSSGIPKMWRELSPIRRKEPSERTSPSKDSYADFQDEEDDRDWETVGNPSRPNFPRPSMEDSIADYSSNGGSFTNTPNTIVHPADDRYSHTYKLSRSESGDSVLLPSYNFRDGAGFPNRNAVSTPRLASTPYRHPSPLPAHPHPFHSSPPQLSMKSKSSYSAFALDHADQRSSPAGIGAVVEIDGPHPRPPTRLSRNHPDGYRPVPNPYEMNHRDEMEMLSSGPNDNIIYEDEDGHSANIGDSMNDLGDLEDMADSMRAEPPTMSSLATERDNSFEKLTILGPKGNLTGTPQGTGMQEVGSSLADSSSPGAAWDSTPSRVPGSSPERYFHSSPETQYASSRVTQFPTSQFTPFGTVEQGTPGHSPHASKNSDFTPDGILLAHRRQLTREGLLRAHHESHRSRSRPSVRGQTKLREMVLNTPDTATIASLETRITRFMSADRAGSEDTTSPLRSPRHTPGVLPSENSPHLLGVNRSSTAILRKRKQRLSWILFAMLAWFPPFLVVYAYGGMDQMIAHMSDGQVEECGRLQKRIAKWVGVIGTLVIPIAAVLILTLVHFGVI</sequence>
<accession>A0A8E2EDY5</accession>
<evidence type="ECO:0000256" key="2">
    <source>
        <dbReference type="SAM" id="Phobius"/>
    </source>
</evidence>
<feature type="compositionally biased region" description="Low complexity" evidence="1">
    <location>
        <begin position="95"/>
        <end position="107"/>
    </location>
</feature>
<proteinExistence type="predicted"/>
<keyword evidence="4" id="KW-1185">Reference proteome</keyword>
<feature type="compositionally biased region" description="Polar residues" evidence="1">
    <location>
        <begin position="1197"/>
        <end position="1219"/>
    </location>
</feature>
<feature type="transmembrane region" description="Helical" evidence="2">
    <location>
        <begin position="1397"/>
        <end position="1418"/>
    </location>
</feature>
<feature type="compositionally biased region" description="Polar residues" evidence="1">
    <location>
        <begin position="56"/>
        <end position="66"/>
    </location>
</feature>
<feature type="region of interest" description="Disordered" evidence="1">
    <location>
        <begin position="51"/>
        <end position="70"/>
    </location>
</feature>
<feature type="region of interest" description="Disordered" evidence="1">
    <location>
        <begin position="1092"/>
        <end position="1114"/>
    </location>
</feature>
<feature type="compositionally biased region" description="Basic and acidic residues" evidence="1">
    <location>
        <begin position="918"/>
        <end position="936"/>
    </location>
</feature>